<dbReference type="InterPro" id="IPR012337">
    <property type="entry name" value="RNaseH-like_sf"/>
</dbReference>
<comment type="caution">
    <text evidence="2">The sequence shown here is derived from an EMBL/GenBank/DDBJ whole genome shotgun (WGS) entry which is preliminary data.</text>
</comment>
<proteinExistence type="predicted"/>
<dbReference type="AlphaFoldDB" id="A0A4Y2FQX0"/>
<dbReference type="OrthoDB" id="6437682at2759"/>
<dbReference type="Gene3D" id="3.60.10.10">
    <property type="entry name" value="Endonuclease/exonuclease/phosphatase"/>
    <property type="match status" value="1"/>
</dbReference>
<reference evidence="2 3" key="1">
    <citation type="journal article" date="2019" name="Sci. Rep.">
        <title>Orb-weaving spider Araneus ventricosus genome elucidates the spidroin gene catalogue.</title>
        <authorList>
            <person name="Kono N."/>
            <person name="Nakamura H."/>
            <person name="Ohtoshi R."/>
            <person name="Moran D.A.P."/>
            <person name="Shinohara A."/>
            <person name="Yoshida Y."/>
            <person name="Fujiwara M."/>
            <person name="Mori M."/>
            <person name="Tomita M."/>
            <person name="Arakawa K."/>
        </authorList>
    </citation>
    <scope>NUCLEOTIDE SEQUENCE [LARGE SCALE GENOMIC DNA]</scope>
</reference>
<dbReference type="Gene3D" id="3.30.420.10">
    <property type="entry name" value="Ribonuclease H-like superfamily/Ribonuclease H"/>
    <property type="match status" value="1"/>
</dbReference>
<dbReference type="PROSITE" id="PS50879">
    <property type="entry name" value="RNASE_H_1"/>
    <property type="match status" value="1"/>
</dbReference>
<accession>A0A4Y2FQX0</accession>
<dbReference type="Pfam" id="PF00075">
    <property type="entry name" value="RNase_H"/>
    <property type="match status" value="1"/>
</dbReference>
<dbReference type="InterPro" id="IPR052560">
    <property type="entry name" value="RdDP_mobile_element"/>
</dbReference>
<protein>
    <recommendedName>
        <fullName evidence="1">RNase H type-1 domain-containing protein</fullName>
    </recommendedName>
</protein>
<dbReference type="InterPro" id="IPR036397">
    <property type="entry name" value="RNaseH_sf"/>
</dbReference>
<dbReference type="GO" id="GO:0004523">
    <property type="term" value="F:RNA-DNA hybrid ribonuclease activity"/>
    <property type="evidence" value="ECO:0007669"/>
    <property type="project" value="InterPro"/>
</dbReference>
<evidence type="ECO:0000313" key="3">
    <source>
        <dbReference type="Proteomes" id="UP000499080"/>
    </source>
</evidence>
<dbReference type="Pfam" id="PF14529">
    <property type="entry name" value="Exo_endo_phos_2"/>
    <property type="match status" value="1"/>
</dbReference>
<evidence type="ECO:0000313" key="2">
    <source>
        <dbReference type="EMBL" id="GBM42898.1"/>
    </source>
</evidence>
<dbReference type="InterPro" id="IPR005135">
    <property type="entry name" value="Endo/exonuclease/phosphatase"/>
</dbReference>
<dbReference type="PANTHER" id="PTHR36688">
    <property type="entry name" value="ENDO/EXONUCLEASE/PHOSPHATASE DOMAIN-CONTAINING PROTEIN"/>
    <property type="match status" value="1"/>
</dbReference>
<dbReference type="SUPFAM" id="SSF56219">
    <property type="entry name" value="DNase I-like"/>
    <property type="match status" value="1"/>
</dbReference>
<dbReference type="InterPro" id="IPR002156">
    <property type="entry name" value="RNaseH_domain"/>
</dbReference>
<gene>
    <name evidence="2" type="ORF">AVEN_240831_2</name>
</gene>
<evidence type="ECO:0000259" key="1">
    <source>
        <dbReference type="PROSITE" id="PS50879"/>
    </source>
</evidence>
<keyword evidence="3" id="KW-1185">Reference proteome</keyword>
<feature type="domain" description="RNase H type-1" evidence="1">
    <location>
        <begin position="634"/>
        <end position="761"/>
    </location>
</feature>
<name>A0A4Y2FQX0_ARAVE</name>
<dbReference type="EMBL" id="BGPR01001009">
    <property type="protein sequence ID" value="GBM42898.1"/>
    <property type="molecule type" value="Genomic_DNA"/>
</dbReference>
<dbReference type="GO" id="GO:0003676">
    <property type="term" value="F:nucleic acid binding"/>
    <property type="evidence" value="ECO:0007669"/>
    <property type="project" value="InterPro"/>
</dbReference>
<dbReference type="InterPro" id="IPR036691">
    <property type="entry name" value="Endo/exonu/phosph_ase_sf"/>
</dbReference>
<dbReference type="PANTHER" id="PTHR36688:SF2">
    <property type="entry name" value="ENDONUCLEASE_EXONUCLEASE_PHOSPHATASE DOMAIN-CONTAINING PROTEIN"/>
    <property type="match status" value="1"/>
</dbReference>
<dbReference type="Proteomes" id="UP000499080">
    <property type="component" value="Unassembled WGS sequence"/>
</dbReference>
<organism evidence="2 3">
    <name type="scientific">Araneus ventricosus</name>
    <name type="common">Orbweaver spider</name>
    <name type="synonym">Epeira ventricosa</name>
    <dbReference type="NCBI Taxonomy" id="182803"/>
    <lineage>
        <taxon>Eukaryota</taxon>
        <taxon>Metazoa</taxon>
        <taxon>Ecdysozoa</taxon>
        <taxon>Arthropoda</taxon>
        <taxon>Chelicerata</taxon>
        <taxon>Arachnida</taxon>
        <taxon>Araneae</taxon>
        <taxon>Araneomorphae</taxon>
        <taxon>Entelegynae</taxon>
        <taxon>Araneoidea</taxon>
        <taxon>Araneidae</taxon>
        <taxon>Araneus</taxon>
    </lineage>
</organism>
<dbReference type="SUPFAM" id="SSF53098">
    <property type="entry name" value="Ribonuclease H-like"/>
    <property type="match status" value="1"/>
</dbReference>
<sequence>MSFVQWNCRSIKNKQIWLHQPPFSTSSFWIFQETFLKADDNLSHPNKIFFRTHRSNRLGGGLLIGIPKKLSGRVVYSKEDDPNLEILAVEVHSKNQSFTVINIYAPHGFNINPIKTFLNSLHTPTFIFGDFNLHHPLWGGNSQSSFSEDFVDWLNNSNFTLLNTSTPTHIINASTYSIIDLTLCSASISNETECYVFDCTFESDHTPIVISWTKLQNACRNIKTIKWNPIIEKSIEIFSSTDQPTIDTITSQISLTISNHTTNKILENKDYPPWWNAACHNFSRLKKYAWKKARSTISSSEWINYKKYRSKFKFHFKRAKDNYWDNISRISQNPKMFFKILHKLSNHTNPNVKNHDIIFHNNRYVTHPKTQSDLFAKHFSIQSTEVQPIPIDYGSDNEFLNRNIEFWELKRAIQRTKNSTPGADNIPAIWFKNLDDASLYKILFMFQQQLDFSVLPKNWKHAIILPIPKPNKDKTKLTSYRPIALTSVFCKIFERILAHRITNYLTCQKKLNSNQHGFLPFRDNHTAIYKISTAISEARKNKIFFVGIATHPFSPLIHTNDESNLQLVEKDAESLRVTFHNLNCIPDHVITLPVLPHSNPNLCEIFLKDFRFQSKELPVSIIATSFTECIQSFFPNHFIIATDGSKSHCYTSIAGLSNIQQFSYRIHPLNSVFTAEVLAICQALDELAVPEKDILILSDSYSALSSLQNITFRSPKVIQRLASKIHVRKRMNQNISLLWVPGHSGIFWNEKADSFAKQVTDSTPFIEWIASEDIISNLRKQSIQITHDNYRRSKYQAMIGNVPDIITISKWTKNRVQDRLIARIISKTIITPGLLHRFNLHPDPLCIVCNENNDISHILLKCKKYASFRVILWNKLNIVEPNITYEVLLSHVFTNKKNLTIFIQALKYFDIS</sequence>
<dbReference type="CDD" id="cd09276">
    <property type="entry name" value="Rnase_HI_RT_non_LTR"/>
    <property type="match status" value="1"/>
</dbReference>